<dbReference type="Proteomes" id="UP000019151">
    <property type="component" value="Plasmid 1"/>
</dbReference>
<dbReference type="SUPFAM" id="SSF53613">
    <property type="entry name" value="Ribokinase-like"/>
    <property type="match status" value="1"/>
</dbReference>
<organism evidence="1 2">
    <name type="scientific">Gemmatirosa kalamazoonensis</name>
    <dbReference type="NCBI Taxonomy" id="861299"/>
    <lineage>
        <taxon>Bacteria</taxon>
        <taxon>Pseudomonadati</taxon>
        <taxon>Gemmatimonadota</taxon>
        <taxon>Gemmatimonadia</taxon>
        <taxon>Gemmatimonadales</taxon>
        <taxon>Gemmatimonadaceae</taxon>
        <taxon>Gemmatirosa</taxon>
    </lineage>
</organism>
<dbReference type="Gene3D" id="3.40.1190.20">
    <property type="match status" value="1"/>
</dbReference>
<dbReference type="InParanoid" id="W0RSU1"/>
<name>W0RSU1_9BACT</name>
<dbReference type="KEGG" id="gba:J421_5113"/>
<dbReference type="InterPro" id="IPR029056">
    <property type="entry name" value="Ribokinase-like"/>
</dbReference>
<geneLocation type="plasmid" evidence="1 2">
    <name>1</name>
</geneLocation>
<accession>W0RSU1</accession>
<evidence type="ECO:0000313" key="2">
    <source>
        <dbReference type="Proteomes" id="UP000019151"/>
    </source>
</evidence>
<dbReference type="OrthoDB" id="9779730at2"/>
<dbReference type="EMBL" id="CP007129">
    <property type="protein sequence ID" value="AHG92648.1"/>
    <property type="molecule type" value="Genomic_DNA"/>
</dbReference>
<proteinExistence type="predicted"/>
<dbReference type="HOGENOM" id="CLU_836148_0_0_0"/>
<dbReference type="AlphaFoldDB" id="W0RSU1"/>
<keyword evidence="2" id="KW-1185">Reference proteome</keyword>
<gene>
    <name evidence="1" type="ORF">J421_5113</name>
</gene>
<sequence>MPRLGVIGTLVWDVIYGSPPKSERVEGWGGLAYALSGLDAALADDWEIVPLIKVGHDVAEPGRAFVSGLRHAAADAALVEVPEPNNRSELRYHDDEHRTEFMSGGVPGWRWDELAPRLEAARIDALYVNFLSGWEIDLDVAQRLRASFAGPIYVDLHMMLWAVQSTGMRQLRPLERATAWCRCFDFIQVNEDEMSMLAPDPDAFAALALGAGARATMVTLGPRGVVYHAAPGFRRLGDTSAGASSGASSEALGIALASDAVRRGPEVDPTGCGDVWGATAFARLLAGDALADALRCANERAGRNAEFHGVAGLVAHLSNGCAQGRT</sequence>
<evidence type="ECO:0000313" key="1">
    <source>
        <dbReference type="EMBL" id="AHG92648.1"/>
    </source>
</evidence>
<reference evidence="1 2" key="1">
    <citation type="journal article" date="2014" name="Genome Announc.">
        <title>Genome Sequence and Methylome of Soil Bacterium Gemmatirosa kalamazoonensis KBS708T, a Member of the Rarely Cultivated Gemmatimonadetes Phylum.</title>
        <authorList>
            <person name="Debruyn J.M."/>
            <person name="Radosevich M."/>
            <person name="Wommack K.E."/>
            <person name="Polson S.W."/>
            <person name="Hauser L.J."/>
            <person name="Fawaz M.N."/>
            <person name="Korlach J."/>
            <person name="Tsai Y.C."/>
        </authorList>
    </citation>
    <scope>NUCLEOTIDE SEQUENCE [LARGE SCALE GENOMIC DNA]</scope>
    <source>
        <strain evidence="1 2">KBS708</strain>
        <plasmid evidence="2">Plasmid 1</plasmid>
    </source>
</reference>
<protein>
    <submittedName>
        <fullName evidence="1">PfkB domain protein</fullName>
    </submittedName>
</protein>
<dbReference type="RefSeq" id="WP_025413979.1">
    <property type="nucleotide sequence ID" value="NZ_CP007129.1"/>
</dbReference>
<keyword evidence="1" id="KW-0614">Plasmid</keyword>
<dbReference type="GO" id="GO:0003824">
    <property type="term" value="F:catalytic activity"/>
    <property type="evidence" value="ECO:0007669"/>
    <property type="project" value="UniProtKB-ARBA"/>
</dbReference>